<dbReference type="PROSITE" id="PS51782">
    <property type="entry name" value="LYSM"/>
    <property type="match status" value="1"/>
</dbReference>
<protein>
    <submittedName>
        <fullName evidence="4">LysM peptidoglycan-binding domain-containing protein</fullName>
    </submittedName>
</protein>
<feature type="chain" id="PRO_5047351104" evidence="2">
    <location>
        <begin position="25"/>
        <end position="105"/>
    </location>
</feature>
<organism evidence="4 5">
    <name type="scientific">Paraconexibacter antarcticus</name>
    <dbReference type="NCBI Taxonomy" id="2949664"/>
    <lineage>
        <taxon>Bacteria</taxon>
        <taxon>Bacillati</taxon>
        <taxon>Actinomycetota</taxon>
        <taxon>Thermoleophilia</taxon>
        <taxon>Solirubrobacterales</taxon>
        <taxon>Paraconexibacteraceae</taxon>
        <taxon>Paraconexibacter</taxon>
    </lineage>
</organism>
<name>A0ABY5DY71_9ACTN</name>
<keyword evidence="5" id="KW-1185">Reference proteome</keyword>
<dbReference type="Gene3D" id="3.10.350.10">
    <property type="entry name" value="LysM domain"/>
    <property type="match status" value="1"/>
</dbReference>
<evidence type="ECO:0000256" key="2">
    <source>
        <dbReference type="SAM" id="SignalP"/>
    </source>
</evidence>
<dbReference type="SUPFAM" id="SSF54106">
    <property type="entry name" value="LysM domain"/>
    <property type="match status" value="1"/>
</dbReference>
<keyword evidence="2" id="KW-0732">Signal</keyword>
<dbReference type="RefSeq" id="WP_254573630.1">
    <property type="nucleotide sequence ID" value="NZ_CP098502.1"/>
</dbReference>
<evidence type="ECO:0000256" key="1">
    <source>
        <dbReference type="SAM" id="MobiDB-lite"/>
    </source>
</evidence>
<dbReference type="EMBL" id="CP098502">
    <property type="protein sequence ID" value="UTI66978.1"/>
    <property type="molecule type" value="Genomic_DNA"/>
</dbReference>
<evidence type="ECO:0000259" key="3">
    <source>
        <dbReference type="PROSITE" id="PS51782"/>
    </source>
</evidence>
<feature type="signal peptide" evidence="2">
    <location>
        <begin position="1"/>
        <end position="24"/>
    </location>
</feature>
<sequence length="105" mass="10815">MAYRSPARFLAPAALIAAAIAVYALVQPTMDSGSASTTLPAVTTTKTHKVSPSSPRRAKSYVVKSGDTLSGIAETTGLSLAHIEALNPGLDANTLAVGHTLKLRQ</sequence>
<feature type="domain" description="LysM" evidence="3">
    <location>
        <begin position="59"/>
        <end position="103"/>
    </location>
</feature>
<feature type="region of interest" description="Disordered" evidence="1">
    <location>
        <begin position="33"/>
        <end position="59"/>
    </location>
</feature>
<dbReference type="InterPro" id="IPR036779">
    <property type="entry name" value="LysM_dom_sf"/>
</dbReference>
<gene>
    <name evidence="4" type="ORF">NBH00_12395</name>
</gene>
<dbReference type="Proteomes" id="UP001056035">
    <property type="component" value="Chromosome"/>
</dbReference>
<reference evidence="4 5" key="1">
    <citation type="submission" date="2022-06" db="EMBL/GenBank/DDBJ databases">
        <title>Paraconexibacter antarcticus.</title>
        <authorList>
            <person name="Kim C.S."/>
        </authorList>
    </citation>
    <scope>NUCLEOTIDE SEQUENCE [LARGE SCALE GENOMIC DNA]</scope>
    <source>
        <strain evidence="4 5">02-257</strain>
    </source>
</reference>
<dbReference type="CDD" id="cd00118">
    <property type="entry name" value="LysM"/>
    <property type="match status" value="1"/>
</dbReference>
<dbReference type="Pfam" id="PF01476">
    <property type="entry name" value="LysM"/>
    <property type="match status" value="1"/>
</dbReference>
<accession>A0ABY5DY71</accession>
<evidence type="ECO:0000313" key="4">
    <source>
        <dbReference type="EMBL" id="UTI66978.1"/>
    </source>
</evidence>
<dbReference type="InterPro" id="IPR018392">
    <property type="entry name" value="LysM"/>
</dbReference>
<dbReference type="SMART" id="SM00257">
    <property type="entry name" value="LysM"/>
    <property type="match status" value="1"/>
</dbReference>
<evidence type="ECO:0000313" key="5">
    <source>
        <dbReference type="Proteomes" id="UP001056035"/>
    </source>
</evidence>
<feature type="compositionally biased region" description="Polar residues" evidence="1">
    <location>
        <begin position="33"/>
        <end position="54"/>
    </location>
</feature>
<proteinExistence type="predicted"/>